<reference evidence="2 3" key="1">
    <citation type="submission" date="2018-10" db="EMBL/GenBank/DDBJ databases">
        <title>Corynebacterium macginleyi genome sequencing and assembly of the type strain and two clinical samples.</title>
        <authorList>
            <person name="Bernier A.-M."/>
            <person name="Bernard K."/>
        </authorList>
    </citation>
    <scope>NUCLEOTIDE SEQUENCE [LARGE SCALE GENOMIC DNA]</scope>
    <source>
        <strain evidence="2 3">NML 120205</strain>
    </source>
</reference>
<dbReference type="EMBL" id="REGC01000009">
    <property type="protein sequence ID" value="RMB59296.1"/>
    <property type="molecule type" value="Genomic_DNA"/>
</dbReference>
<protein>
    <submittedName>
        <fullName evidence="2">SAM-dependent methyltransferase</fullName>
    </submittedName>
</protein>
<dbReference type="OrthoDB" id="9810570at2"/>
<dbReference type="Gene3D" id="3.40.50.150">
    <property type="entry name" value="Vaccinia Virus protein VP39"/>
    <property type="match status" value="1"/>
</dbReference>
<keyword evidence="2" id="KW-0489">Methyltransferase</keyword>
<dbReference type="RefSeq" id="WP_121910981.1">
    <property type="nucleotide sequence ID" value="NZ_CP068291.1"/>
</dbReference>
<dbReference type="GO" id="GO:0032259">
    <property type="term" value="P:methylation"/>
    <property type="evidence" value="ECO:0007669"/>
    <property type="project" value="UniProtKB-KW"/>
</dbReference>
<dbReference type="InterPro" id="IPR029063">
    <property type="entry name" value="SAM-dependent_MTases_sf"/>
</dbReference>
<sequence length="377" mass="41415">MSFNLDEVRFLSEYNAELTSWDLELSKASRLRDIEKLKAAYGDYARCAMELLIARRGKKLPETWLMDGDSAQQATPLPVARYRSEFLRQRGVRSVHDVTCSIGTEGYASSLDYIGSDIDAARLAMARHNVASGSFFQADALTTTSAADAIIADPARRKSGRRISRPEDLLPPLPDLIAAHRDAHMAIKCAPGLDFNDWDGLVIISSVNGAVKEACLYTPGLGTGRQAVMIQGESVDVLTDEEQHLPEAGEIGTYLIDPDGAVVRAGLVQHYAAREGLWQIDPRIAYLTGNRIPQGMSGFPFIEKVPLKRLKSVLKSYDAGSLEILVRGVDIDPDQLRKQMKLKGSRPFAVIITRIGSQGIALLCQPRVLSSEDNYAR</sequence>
<dbReference type="Proteomes" id="UP000270649">
    <property type="component" value="Unassembled WGS sequence"/>
</dbReference>
<dbReference type="AlphaFoldDB" id="A0A3M0H124"/>
<dbReference type="GeneID" id="92746352"/>
<dbReference type="Pfam" id="PF18096">
    <property type="entry name" value="Thump_like"/>
    <property type="match status" value="1"/>
</dbReference>
<dbReference type="GO" id="GO:0008168">
    <property type="term" value="F:methyltransferase activity"/>
    <property type="evidence" value="ECO:0007669"/>
    <property type="project" value="UniProtKB-KW"/>
</dbReference>
<evidence type="ECO:0000313" key="2">
    <source>
        <dbReference type="EMBL" id="RMB59296.1"/>
    </source>
</evidence>
<organism evidence="2 3">
    <name type="scientific">Corynebacterium macginleyi</name>
    <dbReference type="NCBI Taxonomy" id="38290"/>
    <lineage>
        <taxon>Bacteria</taxon>
        <taxon>Bacillati</taxon>
        <taxon>Actinomycetota</taxon>
        <taxon>Actinomycetes</taxon>
        <taxon>Mycobacteriales</taxon>
        <taxon>Corynebacteriaceae</taxon>
        <taxon>Corynebacterium</taxon>
    </lineage>
</organism>
<dbReference type="SUPFAM" id="SSF53335">
    <property type="entry name" value="S-adenosyl-L-methionine-dependent methyltransferases"/>
    <property type="match status" value="1"/>
</dbReference>
<accession>A0A3M0H124</accession>
<comment type="caution">
    <text evidence="2">The sequence shown here is derived from an EMBL/GenBank/DDBJ whole genome shotgun (WGS) entry which is preliminary data.</text>
</comment>
<evidence type="ECO:0000313" key="3">
    <source>
        <dbReference type="Proteomes" id="UP000270649"/>
    </source>
</evidence>
<dbReference type="InterPro" id="IPR041497">
    <property type="entry name" value="Thump-like"/>
</dbReference>
<feature type="domain" description="THUMP-like" evidence="1">
    <location>
        <begin position="303"/>
        <end position="366"/>
    </location>
</feature>
<keyword evidence="2" id="KW-0808">Transferase</keyword>
<gene>
    <name evidence="2" type="ORF">D9543_07795</name>
</gene>
<evidence type="ECO:0000259" key="1">
    <source>
        <dbReference type="Pfam" id="PF18096"/>
    </source>
</evidence>
<proteinExistence type="predicted"/>
<name>A0A3M0H124_9CORY</name>